<name>A0A0L0CAT3_LUCCU</name>
<dbReference type="AlphaFoldDB" id="A0A0L0CAT3"/>
<evidence type="ECO:0000313" key="1">
    <source>
        <dbReference type="EMBL" id="KNC29513.1"/>
    </source>
</evidence>
<dbReference type="Proteomes" id="UP000037069">
    <property type="component" value="Unassembled WGS sequence"/>
</dbReference>
<accession>A0A0L0CAT3</accession>
<keyword evidence="2" id="KW-1185">Reference proteome</keyword>
<gene>
    <name evidence="1" type="ORF">FF38_11486</name>
</gene>
<comment type="caution">
    <text evidence="1">The sequence shown here is derived from an EMBL/GenBank/DDBJ whole genome shotgun (WGS) entry which is preliminary data.</text>
</comment>
<dbReference type="EMBL" id="JRES01000655">
    <property type="protein sequence ID" value="KNC29513.1"/>
    <property type="molecule type" value="Genomic_DNA"/>
</dbReference>
<sequence>MAMLTRLTSGGATTAAVAAPGSPKALQRFQNCVAFLWPALQSSGRSSNVQRKSTQIDAIDSFTNELVERKSKKWEELRESLMKKKEVGGESTLTVSPQQTQTKATVASSTNSFAQSLGLMSKAVINDLHAIRSPELGLDIRSLSQAQLDNLLMSTLEIKNKVDFLYLVRQCIRWQQLPSNEVLISCLKYLSSLSRIQQIESFAEICKKQSHPLSKIYADLAPFKAMAMWRSGGADIALMTLHRGYESGAVTEDGKRMMRAAFRTIAEETLAQKSEAVLVSLMEVARSIYNTNKDIFVVACVWKQCFVSDWFCDQKSAADLFEHYEELQQLVAKRSSSLCASFLSRNNVDAVHRLIEVFLQYKQREACSNCLSLLFNYQYNRKDLRACAEIIKSCSELEMPLNEVQNEQFLSLFLNQNDDNKDFGNGPVVRNKSAQKPQKEFQYKF</sequence>
<dbReference type="OMA" id="MTLHRGY"/>
<protein>
    <submittedName>
        <fullName evidence="1">Uncharacterized protein</fullName>
    </submittedName>
</protein>
<organism evidence="1 2">
    <name type="scientific">Lucilia cuprina</name>
    <name type="common">Green bottle fly</name>
    <name type="synonym">Australian sheep blowfly</name>
    <dbReference type="NCBI Taxonomy" id="7375"/>
    <lineage>
        <taxon>Eukaryota</taxon>
        <taxon>Metazoa</taxon>
        <taxon>Ecdysozoa</taxon>
        <taxon>Arthropoda</taxon>
        <taxon>Hexapoda</taxon>
        <taxon>Insecta</taxon>
        <taxon>Pterygota</taxon>
        <taxon>Neoptera</taxon>
        <taxon>Endopterygota</taxon>
        <taxon>Diptera</taxon>
        <taxon>Brachycera</taxon>
        <taxon>Muscomorpha</taxon>
        <taxon>Oestroidea</taxon>
        <taxon>Calliphoridae</taxon>
        <taxon>Luciliinae</taxon>
        <taxon>Lucilia</taxon>
    </lineage>
</organism>
<proteinExistence type="predicted"/>
<dbReference type="OrthoDB" id="6763801at2759"/>
<reference evidence="1 2" key="1">
    <citation type="journal article" date="2015" name="Nat. Commun.">
        <title>Lucilia cuprina genome unlocks parasitic fly biology to underpin future interventions.</title>
        <authorList>
            <person name="Anstead C.A."/>
            <person name="Korhonen P.K."/>
            <person name="Young N.D."/>
            <person name="Hall R.S."/>
            <person name="Jex A.R."/>
            <person name="Murali S.C."/>
            <person name="Hughes D.S."/>
            <person name="Lee S.F."/>
            <person name="Perry T."/>
            <person name="Stroehlein A.J."/>
            <person name="Ansell B.R."/>
            <person name="Breugelmans B."/>
            <person name="Hofmann A."/>
            <person name="Qu J."/>
            <person name="Dugan S."/>
            <person name="Lee S.L."/>
            <person name="Chao H."/>
            <person name="Dinh H."/>
            <person name="Han Y."/>
            <person name="Doddapaneni H.V."/>
            <person name="Worley K.C."/>
            <person name="Muzny D.M."/>
            <person name="Ioannidis P."/>
            <person name="Waterhouse R.M."/>
            <person name="Zdobnov E.M."/>
            <person name="James P.J."/>
            <person name="Bagnall N.H."/>
            <person name="Kotze A.C."/>
            <person name="Gibbs R.A."/>
            <person name="Richards S."/>
            <person name="Batterham P."/>
            <person name="Gasser R.B."/>
        </authorList>
    </citation>
    <scope>NUCLEOTIDE SEQUENCE [LARGE SCALE GENOMIC DNA]</scope>
    <source>
        <strain evidence="1 2">LS</strain>
        <tissue evidence="1">Full body</tissue>
    </source>
</reference>
<evidence type="ECO:0000313" key="2">
    <source>
        <dbReference type="Proteomes" id="UP000037069"/>
    </source>
</evidence>